<name>A0AA86RA30_9EUKA</name>
<keyword evidence="1" id="KW-1133">Transmembrane helix</keyword>
<dbReference type="AlphaFoldDB" id="A0AA86RA30"/>
<gene>
    <name evidence="3" type="ORF">HINF_LOCUS55262</name>
    <name evidence="2" type="ORF">HINF_LOCUS61836</name>
</gene>
<feature type="transmembrane region" description="Helical" evidence="1">
    <location>
        <begin position="159"/>
        <end position="183"/>
    </location>
</feature>
<keyword evidence="1" id="KW-0812">Transmembrane</keyword>
<reference evidence="2" key="1">
    <citation type="submission" date="2023-06" db="EMBL/GenBank/DDBJ databases">
        <authorList>
            <person name="Kurt Z."/>
        </authorList>
    </citation>
    <scope>NUCLEOTIDE SEQUENCE</scope>
</reference>
<dbReference type="EMBL" id="CAXDID020000291">
    <property type="protein sequence ID" value="CAL6071680.1"/>
    <property type="molecule type" value="Genomic_DNA"/>
</dbReference>
<dbReference type="EMBL" id="CATOUU010001139">
    <property type="protein sequence ID" value="CAI9974191.1"/>
    <property type="molecule type" value="Genomic_DNA"/>
</dbReference>
<proteinExistence type="predicted"/>
<comment type="caution">
    <text evidence="2">The sequence shown here is derived from an EMBL/GenBank/DDBJ whole genome shotgun (WGS) entry which is preliminary data.</text>
</comment>
<organism evidence="2">
    <name type="scientific">Hexamita inflata</name>
    <dbReference type="NCBI Taxonomy" id="28002"/>
    <lineage>
        <taxon>Eukaryota</taxon>
        <taxon>Metamonada</taxon>
        <taxon>Diplomonadida</taxon>
        <taxon>Hexamitidae</taxon>
        <taxon>Hexamitinae</taxon>
        <taxon>Hexamita</taxon>
    </lineage>
</organism>
<keyword evidence="1" id="KW-0472">Membrane</keyword>
<accession>A0AA86RA30</accession>
<keyword evidence="4" id="KW-1185">Reference proteome</keyword>
<evidence type="ECO:0000313" key="2">
    <source>
        <dbReference type="EMBL" id="CAI9974191.1"/>
    </source>
</evidence>
<evidence type="ECO:0000313" key="3">
    <source>
        <dbReference type="EMBL" id="CAL6071680.1"/>
    </source>
</evidence>
<evidence type="ECO:0000256" key="1">
    <source>
        <dbReference type="SAM" id="Phobius"/>
    </source>
</evidence>
<protein>
    <submittedName>
        <fullName evidence="3">Hypothetical_protein</fullName>
    </submittedName>
</protein>
<evidence type="ECO:0000313" key="4">
    <source>
        <dbReference type="Proteomes" id="UP001642409"/>
    </source>
</evidence>
<dbReference type="Proteomes" id="UP001642409">
    <property type="component" value="Unassembled WGS sequence"/>
</dbReference>
<reference evidence="3 4" key="2">
    <citation type="submission" date="2024-07" db="EMBL/GenBank/DDBJ databases">
        <authorList>
            <person name="Akdeniz Z."/>
        </authorList>
    </citation>
    <scope>NUCLEOTIDE SEQUENCE [LARGE SCALE GENOMIC DNA]</scope>
</reference>
<sequence>MSRCVRKRAVNMLVFQTQIERFTKLLEHDERELKADELVTLSNVMYQKFGIVFNTINILQFKARELPDRLKGKSLSDQYATVNIAVCQYLKLLKSLTVSEAYIERLFCYLGRATENGGRDSLKLVTFQSLCYLKINGTWKKQQRSSHKQNKNKKYENKIIYFQNFSIFSVFSYSFVIFLQYFFTGVLYTGINISCKVLQKQQPFLLISKIQHINKINIV</sequence>